<dbReference type="Gene3D" id="3.40.50.850">
    <property type="entry name" value="Isochorismatase-like"/>
    <property type="match status" value="1"/>
</dbReference>
<gene>
    <name evidence="3" type="ORF">AUR04nite_32750</name>
</gene>
<evidence type="ECO:0000259" key="2">
    <source>
        <dbReference type="Pfam" id="PF00857"/>
    </source>
</evidence>
<dbReference type="GO" id="GO:0016787">
    <property type="term" value="F:hydrolase activity"/>
    <property type="evidence" value="ECO:0007669"/>
    <property type="project" value="UniProtKB-KW"/>
</dbReference>
<keyword evidence="1" id="KW-0378">Hydrolase</keyword>
<dbReference type="InterPro" id="IPR036380">
    <property type="entry name" value="Isochorismatase-like_sf"/>
</dbReference>
<dbReference type="PANTHER" id="PTHR43540">
    <property type="entry name" value="PEROXYUREIDOACRYLATE/UREIDOACRYLATE AMIDOHYDROLASE-RELATED"/>
    <property type="match status" value="1"/>
</dbReference>
<keyword evidence="4" id="KW-1185">Reference proteome</keyword>
<accession>A0A4Y4DSV4</accession>
<dbReference type="SUPFAM" id="SSF52499">
    <property type="entry name" value="Isochorismatase-like hydrolases"/>
    <property type="match status" value="1"/>
</dbReference>
<evidence type="ECO:0000313" key="3">
    <source>
        <dbReference type="EMBL" id="GED07743.1"/>
    </source>
</evidence>
<dbReference type="EMBL" id="BJNY01000026">
    <property type="protein sequence ID" value="GED07743.1"/>
    <property type="molecule type" value="Genomic_DNA"/>
</dbReference>
<name>A0A4Y4DSV4_GLUUR</name>
<dbReference type="InterPro" id="IPR000868">
    <property type="entry name" value="Isochorismatase-like_dom"/>
</dbReference>
<reference evidence="3 4" key="1">
    <citation type="submission" date="2019-06" db="EMBL/GenBank/DDBJ databases">
        <title>Whole genome shotgun sequence of Glutamicibacter uratoxydans NBRC 15515.</title>
        <authorList>
            <person name="Hosoyama A."/>
            <person name="Uohara A."/>
            <person name="Ohji S."/>
            <person name="Ichikawa N."/>
        </authorList>
    </citation>
    <scope>NUCLEOTIDE SEQUENCE [LARGE SCALE GENOMIC DNA]</scope>
    <source>
        <strain evidence="3 4">NBRC 15515</strain>
    </source>
</reference>
<protein>
    <submittedName>
        <fullName evidence="3">Isochorismatase</fullName>
    </submittedName>
</protein>
<feature type="domain" description="Isochorismatase-like" evidence="2">
    <location>
        <begin position="13"/>
        <end position="148"/>
    </location>
</feature>
<dbReference type="AlphaFoldDB" id="A0A4Y4DSV4"/>
<comment type="caution">
    <text evidence="3">The sequence shown here is derived from an EMBL/GenBank/DDBJ whole genome shotgun (WGS) entry which is preliminary data.</text>
</comment>
<evidence type="ECO:0000256" key="1">
    <source>
        <dbReference type="ARBA" id="ARBA00022801"/>
    </source>
</evidence>
<evidence type="ECO:0000313" key="4">
    <source>
        <dbReference type="Proteomes" id="UP000316612"/>
    </source>
</evidence>
<sequence>MVAQLVPADLAGTALVVIDFQRGVLEGCHDAHGVVHRTAQLVEHARSSGLPVVWVQDHGDFPIGTSGWQLADGLAVGHGEHLIRKTYRDSFAETDLHQILQGLGVRRLLVAGAQSDYCIRTTTQAAAVHGYDVTLVSDCHTTVDAEFDGTLITAKQIIAHTNMYFSGLRYPGSQFGILTAAQAIAKPARVPAEATEQR</sequence>
<dbReference type="InterPro" id="IPR050272">
    <property type="entry name" value="Isochorismatase-like_hydrls"/>
</dbReference>
<dbReference type="Pfam" id="PF00857">
    <property type="entry name" value="Isochorismatase"/>
    <property type="match status" value="1"/>
</dbReference>
<dbReference type="Proteomes" id="UP000316612">
    <property type="component" value="Unassembled WGS sequence"/>
</dbReference>
<organism evidence="3 4">
    <name type="scientific">Glutamicibacter uratoxydans</name>
    <name type="common">Arthrobacter uratoxydans</name>
    <dbReference type="NCBI Taxonomy" id="43667"/>
    <lineage>
        <taxon>Bacteria</taxon>
        <taxon>Bacillati</taxon>
        <taxon>Actinomycetota</taxon>
        <taxon>Actinomycetes</taxon>
        <taxon>Micrococcales</taxon>
        <taxon>Micrococcaceae</taxon>
        <taxon>Glutamicibacter</taxon>
    </lineage>
</organism>
<dbReference type="CDD" id="cd01014">
    <property type="entry name" value="nicotinamidase_related"/>
    <property type="match status" value="1"/>
</dbReference>
<proteinExistence type="predicted"/>